<dbReference type="InterPro" id="IPR049039">
    <property type="entry name" value="RMD1-3_a_helical_rpt"/>
</dbReference>
<evidence type="ECO:0000256" key="1">
    <source>
        <dbReference type="ARBA" id="ARBA00004245"/>
    </source>
</evidence>
<proteinExistence type="predicted"/>
<dbReference type="AlphaFoldDB" id="B3QUR0"/>
<evidence type="ECO:0000256" key="5">
    <source>
        <dbReference type="ARBA" id="ARBA00022803"/>
    </source>
</evidence>
<name>B3QUR0_CHLT3</name>
<keyword evidence="5" id="KW-0802">TPR repeat</keyword>
<dbReference type="Proteomes" id="UP000001208">
    <property type="component" value="Chromosome"/>
</dbReference>
<protein>
    <recommendedName>
        <fullName evidence="7">Regulator of microtubule dynamics protein 1</fullName>
    </recommendedName>
    <alternativeName>
        <fullName evidence="8">Protein FAM82B</fullName>
    </alternativeName>
</protein>
<dbReference type="eggNOG" id="COG0457">
    <property type="taxonomic scope" value="Bacteria"/>
</dbReference>
<organism evidence="10 11">
    <name type="scientific">Chloroherpeton thalassium (strain ATCC 35110 / GB-78)</name>
    <dbReference type="NCBI Taxonomy" id="517418"/>
    <lineage>
        <taxon>Bacteria</taxon>
        <taxon>Pseudomonadati</taxon>
        <taxon>Chlorobiota</taxon>
        <taxon>Chlorobiia</taxon>
        <taxon>Chlorobiales</taxon>
        <taxon>Chloroherpetonaceae</taxon>
        <taxon>Chloroherpeton</taxon>
    </lineage>
</organism>
<evidence type="ECO:0000313" key="10">
    <source>
        <dbReference type="EMBL" id="ACF12966.1"/>
    </source>
</evidence>
<dbReference type="Gene3D" id="1.25.40.10">
    <property type="entry name" value="Tetratricopeptide repeat domain"/>
    <property type="match status" value="2"/>
</dbReference>
<dbReference type="Pfam" id="PF21033">
    <property type="entry name" value="RMD1-3"/>
    <property type="match status" value="1"/>
</dbReference>
<evidence type="ECO:0000256" key="7">
    <source>
        <dbReference type="ARBA" id="ARBA00039966"/>
    </source>
</evidence>
<dbReference type="KEGG" id="cts:Ctha_0495"/>
<dbReference type="GO" id="GO:0097431">
    <property type="term" value="C:mitotic spindle pole"/>
    <property type="evidence" value="ECO:0007669"/>
    <property type="project" value="TreeGrafter"/>
</dbReference>
<keyword evidence="4" id="KW-0677">Repeat</keyword>
<dbReference type="RefSeq" id="WP_012499050.1">
    <property type="nucleotide sequence ID" value="NC_011026.1"/>
</dbReference>
<accession>B3QUR0</accession>
<comment type="subcellular location">
    <subcellularLocation>
        <location evidence="1">Cytoplasm</location>
        <location evidence="1">Cytoskeleton</location>
    </subcellularLocation>
</comment>
<keyword evidence="3" id="KW-0963">Cytoplasm</keyword>
<evidence type="ECO:0000313" key="11">
    <source>
        <dbReference type="Proteomes" id="UP000001208"/>
    </source>
</evidence>
<feature type="chain" id="PRO_5002797805" description="Regulator of microtubule dynamics protein 1" evidence="9">
    <location>
        <begin position="30"/>
        <end position="270"/>
    </location>
</feature>
<reference evidence="10 11" key="1">
    <citation type="submission" date="2008-06" db="EMBL/GenBank/DDBJ databases">
        <title>Complete sequence of Chloroherpeton thalassium ATCC 35110.</title>
        <authorList>
            <consortium name="US DOE Joint Genome Institute"/>
            <person name="Lucas S."/>
            <person name="Copeland A."/>
            <person name="Lapidus A."/>
            <person name="Glavina del Rio T."/>
            <person name="Dalin E."/>
            <person name="Tice H."/>
            <person name="Bruce D."/>
            <person name="Goodwin L."/>
            <person name="Pitluck S."/>
            <person name="Schmutz J."/>
            <person name="Larimer F."/>
            <person name="Land M."/>
            <person name="Hauser L."/>
            <person name="Kyrpides N."/>
            <person name="Mikhailova N."/>
            <person name="Liu Z."/>
            <person name="Li T."/>
            <person name="Zhao F."/>
            <person name="Overmann J."/>
            <person name="Bryant D.A."/>
            <person name="Richardson P."/>
        </authorList>
    </citation>
    <scope>NUCLEOTIDE SEQUENCE [LARGE SCALE GENOMIC DNA]</scope>
    <source>
        <strain evidence="11">ATCC 35110 / GB-78</strain>
    </source>
</reference>
<evidence type="ECO:0000256" key="9">
    <source>
        <dbReference type="SAM" id="SignalP"/>
    </source>
</evidence>
<keyword evidence="11" id="KW-1185">Reference proteome</keyword>
<dbReference type="GO" id="GO:0005876">
    <property type="term" value="C:spindle microtubule"/>
    <property type="evidence" value="ECO:0007669"/>
    <property type="project" value="TreeGrafter"/>
</dbReference>
<evidence type="ECO:0000256" key="6">
    <source>
        <dbReference type="ARBA" id="ARBA00023212"/>
    </source>
</evidence>
<dbReference type="SUPFAM" id="SSF48452">
    <property type="entry name" value="TPR-like"/>
    <property type="match status" value="1"/>
</dbReference>
<dbReference type="InterPro" id="IPR011990">
    <property type="entry name" value="TPR-like_helical_dom_sf"/>
</dbReference>
<dbReference type="PANTHER" id="PTHR16056">
    <property type="entry name" value="REGULATOR OF MICROTUBULE DYNAMICS PROTEIN"/>
    <property type="match status" value="1"/>
</dbReference>
<gene>
    <name evidence="10" type="ordered locus">Ctha_0495</name>
</gene>
<keyword evidence="9" id="KW-0732">Signal</keyword>
<evidence type="ECO:0000256" key="2">
    <source>
        <dbReference type="ARBA" id="ARBA00011375"/>
    </source>
</evidence>
<dbReference type="GO" id="GO:0008017">
    <property type="term" value="F:microtubule binding"/>
    <property type="evidence" value="ECO:0007669"/>
    <property type="project" value="TreeGrafter"/>
</dbReference>
<dbReference type="GO" id="GO:0005737">
    <property type="term" value="C:cytoplasm"/>
    <property type="evidence" value="ECO:0007669"/>
    <property type="project" value="TreeGrafter"/>
</dbReference>
<evidence type="ECO:0000256" key="3">
    <source>
        <dbReference type="ARBA" id="ARBA00022490"/>
    </source>
</evidence>
<dbReference type="STRING" id="517418.Ctha_0495"/>
<evidence type="ECO:0000256" key="4">
    <source>
        <dbReference type="ARBA" id="ARBA00022737"/>
    </source>
</evidence>
<comment type="subunit">
    <text evidence="2">Interacts with microtubules.</text>
</comment>
<feature type="signal peptide" evidence="9">
    <location>
        <begin position="1"/>
        <end position="29"/>
    </location>
</feature>
<dbReference type="PANTHER" id="PTHR16056:SF16">
    <property type="entry name" value="REGULATOR OF MICROTUBULE DYNAMICS PROTEIN 1"/>
    <property type="match status" value="1"/>
</dbReference>
<evidence type="ECO:0000256" key="8">
    <source>
        <dbReference type="ARBA" id="ARBA00041958"/>
    </source>
</evidence>
<sequence length="270" mass="30255">MKKKFSANAFSKLAFLCLMVIFALPYGVAKNNENSKTSEKSYSAIIMEADSAYSAFNYDFAIARYEAAQKDPAASCDLYLKLADAYFYGAYVKPENEQEALYLKAEKTLRHALTIDSTNAGIYARLGQVTGQLALFRGGKEKVKLGLKIKSLADSALALDPKNPIGNAVLGIWHYQLADLSFFEKFFGKVFFGGIPEGSYDTSAVYLKKAVELAPQMTYYRYYYAKALIEIDQRKEAQKQLETALSQPPLVLADKKNEKQLRELLEDIKD</sequence>
<dbReference type="EMBL" id="CP001100">
    <property type="protein sequence ID" value="ACF12966.1"/>
    <property type="molecule type" value="Genomic_DNA"/>
</dbReference>
<keyword evidence="6" id="KW-0206">Cytoskeleton</keyword>
<dbReference type="OrthoDB" id="185431at2"/>
<dbReference type="HOGENOM" id="CLU_046369_3_1_10"/>